<evidence type="ECO:0000313" key="2">
    <source>
        <dbReference type="Proteomes" id="UP000681594"/>
    </source>
</evidence>
<sequence>MTYSPSVAPRPVATARPVVTVGTVTDERQDGQANTAQFGTIRGGYGNPLRRLAAPQPVAEVVAQGFRDALAARGLLAGGGSGAYELRVRVIRYNANKLIRTEANTQFQAVLVNRATGIAAWTGEGRSDLIEAGNIVAAGIIADPEELRSTMLRSMAAAIDQILDRPDFLAALR</sequence>
<name>A0ABS4ACM0_9PROT</name>
<dbReference type="RefSeq" id="WP_209378979.1">
    <property type="nucleotide sequence ID" value="NZ_JAGIZB010000006.1"/>
</dbReference>
<dbReference type="EMBL" id="JAGIZB010000006">
    <property type="protein sequence ID" value="MBP0444755.1"/>
    <property type="molecule type" value="Genomic_DNA"/>
</dbReference>
<dbReference type="Proteomes" id="UP000681594">
    <property type="component" value="Unassembled WGS sequence"/>
</dbReference>
<accession>A0ABS4ACM0</accession>
<evidence type="ECO:0000313" key="1">
    <source>
        <dbReference type="EMBL" id="MBP0444755.1"/>
    </source>
</evidence>
<reference evidence="1 2" key="1">
    <citation type="submission" date="2021-03" db="EMBL/GenBank/DDBJ databases">
        <authorList>
            <person name="So Y."/>
        </authorList>
    </citation>
    <scope>NUCLEOTIDE SEQUENCE [LARGE SCALE GENOMIC DNA]</scope>
    <source>
        <strain evidence="1 2">SSH11</strain>
    </source>
</reference>
<comment type="caution">
    <text evidence="1">The sequence shown here is derived from an EMBL/GenBank/DDBJ whole genome shotgun (WGS) entry which is preliminary data.</text>
</comment>
<evidence type="ECO:0008006" key="3">
    <source>
        <dbReference type="Google" id="ProtNLM"/>
    </source>
</evidence>
<organism evidence="1 2">
    <name type="scientific">Pararoseomonas baculiformis</name>
    <dbReference type="NCBI Taxonomy" id="2820812"/>
    <lineage>
        <taxon>Bacteria</taxon>
        <taxon>Pseudomonadati</taxon>
        <taxon>Pseudomonadota</taxon>
        <taxon>Alphaproteobacteria</taxon>
        <taxon>Acetobacterales</taxon>
        <taxon>Acetobacteraceae</taxon>
        <taxon>Pararoseomonas</taxon>
    </lineage>
</organism>
<gene>
    <name evidence="1" type="ORF">J8J14_08155</name>
</gene>
<protein>
    <recommendedName>
        <fullName evidence="3">Lipoprotein</fullName>
    </recommendedName>
</protein>
<keyword evidence="2" id="KW-1185">Reference proteome</keyword>
<proteinExistence type="predicted"/>